<dbReference type="Proteomes" id="UP000887226">
    <property type="component" value="Unassembled WGS sequence"/>
</dbReference>
<dbReference type="Pfam" id="PF01239">
    <property type="entry name" value="PPTA"/>
    <property type="match status" value="4"/>
</dbReference>
<evidence type="ECO:0000256" key="7">
    <source>
        <dbReference type="SAM" id="MobiDB-lite"/>
    </source>
</evidence>
<name>A0A9P7YYT8_9HELO</name>
<feature type="region of interest" description="Disordered" evidence="7">
    <location>
        <begin position="85"/>
        <end position="114"/>
    </location>
</feature>
<sequence length="403" mass="46687">MASHNVPRPAIIEVKTEQSRLREQNQIDEYRALVDLIDVKITEHQYTLQVLELTSKLLSKNPEYYTVWNARRRLLTCGLFPKLSASSSPLTASQSTSQIGTTTTSSADVSSSITNSSTESKEILDNFDSQTHRKNGTTLELIKSDLGFIFPLMIQYPKCYWIWNYRLWLLKEGNARLETHIARDLWMHELALVGKMLVRDSRNFHGWGYRRNVVAELESPKLNGFSMAEAEFEYTTKMIKANLSNFSAWHRRSKLIPKLLNERKADDATRHDFLNSEFELITEAIYTDAYPYAQSVWFYYQFLMSTLIEPTGSSAINPNCTLQDRIVYLSKQLISLKDMLDGAEDCKWIYDALLEYTLVLCRMREREATPEERQDCLLWLSELRKLDPLRNGRWGDFRLAGSG</sequence>
<dbReference type="PROSITE" id="PS51147">
    <property type="entry name" value="PFTA"/>
    <property type="match status" value="4"/>
</dbReference>
<dbReference type="InterPro" id="IPR002088">
    <property type="entry name" value="Prenyl_trans_a"/>
</dbReference>
<dbReference type="AlphaFoldDB" id="A0A9P7YYT8"/>
<keyword evidence="4" id="KW-0677">Repeat</keyword>
<dbReference type="OrthoDB" id="1658at2759"/>
<comment type="caution">
    <text evidence="8">The sequence shown here is derived from an EMBL/GenBank/DDBJ whole genome shotgun (WGS) entry which is preliminary data.</text>
</comment>
<comment type="function">
    <text evidence="6">Catalyzes the transfer of a geranyl-geranyl moiety from geranyl-geranyl pyrophosphate to cysteines occuring in specific C-terminal amino acid sequences.</text>
</comment>
<keyword evidence="9" id="KW-1185">Reference proteome</keyword>
<evidence type="ECO:0000256" key="2">
    <source>
        <dbReference type="ARBA" id="ARBA00022602"/>
    </source>
</evidence>
<dbReference type="SUPFAM" id="SSF48439">
    <property type="entry name" value="Protein prenylyltransferase"/>
    <property type="match status" value="1"/>
</dbReference>
<comment type="similarity">
    <text evidence="1 6">Belongs to the protein prenyltransferase subunit alpha family.</text>
</comment>
<proteinExistence type="inferred from homology"/>
<dbReference type="PANTHER" id="PTHR11129:SF2">
    <property type="entry name" value="GERANYLGERANYL TRANSFERASE TYPE-2 SUBUNIT ALPHA"/>
    <property type="match status" value="1"/>
</dbReference>
<accession>A0A9P7YYT8</accession>
<keyword evidence="2 6" id="KW-0637">Prenyltransferase</keyword>
<keyword evidence="3 6" id="KW-0808">Transferase</keyword>
<evidence type="ECO:0000256" key="1">
    <source>
        <dbReference type="ARBA" id="ARBA00006734"/>
    </source>
</evidence>
<evidence type="ECO:0000313" key="8">
    <source>
        <dbReference type="EMBL" id="KAG9241623.1"/>
    </source>
</evidence>
<dbReference type="GO" id="GO:0005968">
    <property type="term" value="C:Rab-protein geranylgeranyltransferase complex"/>
    <property type="evidence" value="ECO:0007669"/>
    <property type="project" value="TreeGrafter"/>
</dbReference>
<evidence type="ECO:0000313" key="9">
    <source>
        <dbReference type="Proteomes" id="UP000887226"/>
    </source>
</evidence>
<organism evidence="8 9">
    <name type="scientific">Calycina marina</name>
    <dbReference type="NCBI Taxonomy" id="1763456"/>
    <lineage>
        <taxon>Eukaryota</taxon>
        <taxon>Fungi</taxon>
        <taxon>Dikarya</taxon>
        <taxon>Ascomycota</taxon>
        <taxon>Pezizomycotina</taxon>
        <taxon>Leotiomycetes</taxon>
        <taxon>Helotiales</taxon>
        <taxon>Pezizellaceae</taxon>
        <taxon>Calycina</taxon>
    </lineage>
</organism>
<comment type="catalytic activity">
    <reaction evidence="5 6">
        <text>geranylgeranyl diphosphate + L-cysteinyl-[protein] = S-geranylgeranyl-L-cysteinyl-[protein] + diphosphate</text>
        <dbReference type="Rhea" id="RHEA:21240"/>
        <dbReference type="Rhea" id="RHEA-COMP:10131"/>
        <dbReference type="Rhea" id="RHEA-COMP:11537"/>
        <dbReference type="ChEBI" id="CHEBI:29950"/>
        <dbReference type="ChEBI" id="CHEBI:33019"/>
        <dbReference type="ChEBI" id="CHEBI:57533"/>
        <dbReference type="ChEBI" id="CHEBI:86021"/>
        <dbReference type="EC" id="2.5.1.60"/>
    </reaction>
</comment>
<evidence type="ECO:0000256" key="4">
    <source>
        <dbReference type="ARBA" id="ARBA00022737"/>
    </source>
</evidence>
<dbReference type="PANTHER" id="PTHR11129">
    <property type="entry name" value="PROTEIN FARNESYLTRANSFERASE ALPHA SUBUNIT/RAB GERANYLGERANYL TRANSFERASE ALPHA SUBUNIT"/>
    <property type="match status" value="1"/>
</dbReference>
<dbReference type="EMBL" id="MU254181">
    <property type="protein sequence ID" value="KAG9241623.1"/>
    <property type="molecule type" value="Genomic_DNA"/>
</dbReference>
<dbReference type="GO" id="GO:0004663">
    <property type="term" value="F:Rab geranylgeranyltransferase activity"/>
    <property type="evidence" value="ECO:0007669"/>
    <property type="project" value="UniProtKB-UniRule"/>
</dbReference>
<evidence type="ECO:0000256" key="6">
    <source>
        <dbReference type="RuleBase" id="RU367120"/>
    </source>
</evidence>
<reference evidence="8" key="1">
    <citation type="journal article" date="2021" name="IMA Fungus">
        <title>Genomic characterization of three marine fungi, including Emericellopsis atlantica sp. nov. with signatures of a generalist lifestyle and marine biomass degradation.</title>
        <authorList>
            <person name="Hagestad O.C."/>
            <person name="Hou L."/>
            <person name="Andersen J.H."/>
            <person name="Hansen E.H."/>
            <person name="Altermark B."/>
            <person name="Li C."/>
            <person name="Kuhnert E."/>
            <person name="Cox R.J."/>
            <person name="Crous P.W."/>
            <person name="Spatafora J.W."/>
            <person name="Lail K."/>
            <person name="Amirebrahimi M."/>
            <person name="Lipzen A."/>
            <person name="Pangilinan J."/>
            <person name="Andreopoulos W."/>
            <person name="Hayes R.D."/>
            <person name="Ng V."/>
            <person name="Grigoriev I.V."/>
            <person name="Jackson S.A."/>
            <person name="Sutton T.D.S."/>
            <person name="Dobson A.D.W."/>
            <person name="Rama T."/>
        </authorList>
    </citation>
    <scope>NUCLEOTIDE SEQUENCE</scope>
    <source>
        <strain evidence="8">TRa3180A</strain>
    </source>
</reference>
<protein>
    <recommendedName>
        <fullName evidence="6">Geranylgeranyl transferase type-2 subunit alpha</fullName>
        <ecNumber evidence="6">2.5.1.60</ecNumber>
    </recommendedName>
    <alternativeName>
        <fullName evidence="6">Geranylgeranyl transferase type II subunit alpha</fullName>
    </alternativeName>
</protein>
<evidence type="ECO:0000256" key="3">
    <source>
        <dbReference type="ARBA" id="ARBA00022679"/>
    </source>
</evidence>
<dbReference type="Gene3D" id="1.25.40.120">
    <property type="entry name" value="Protein prenylyltransferase"/>
    <property type="match status" value="1"/>
</dbReference>
<dbReference type="EC" id="2.5.1.60" evidence="6"/>
<gene>
    <name evidence="8" type="ORF">BJ878DRAFT_545054</name>
</gene>
<evidence type="ECO:0000256" key="5">
    <source>
        <dbReference type="ARBA" id="ARBA00047658"/>
    </source>
</evidence>
<dbReference type="GO" id="GO:0097354">
    <property type="term" value="P:prenylation"/>
    <property type="evidence" value="ECO:0007669"/>
    <property type="project" value="UniProtKB-UniRule"/>
</dbReference>